<reference evidence="2" key="1">
    <citation type="submission" date="2018-09" db="EMBL/GenBank/DDBJ databases">
        <title>Murine metabolic-syndrome-specific gut microbial biobank.</title>
        <authorList>
            <person name="Liu C."/>
        </authorList>
    </citation>
    <scope>NUCLEOTIDE SEQUENCE</scope>
    <source>
        <strain evidence="2">D42-62</strain>
    </source>
</reference>
<evidence type="ECO:0000313" key="2">
    <source>
        <dbReference type="EMBL" id="NBJ93662.1"/>
    </source>
</evidence>
<feature type="compositionally biased region" description="Acidic residues" evidence="1">
    <location>
        <begin position="1"/>
        <end position="16"/>
    </location>
</feature>
<keyword evidence="3" id="KW-1185">Reference proteome</keyword>
<name>A0A9X5BHD8_9FIRM</name>
<organism evidence="2 3">
    <name type="scientific">Parablautia muri</name>
    <dbReference type="NCBI Taxonomy" id="2320879"/>
    <lineage>
        <taxon>Bacteria</taxon>
        <taxon>Bacillati</taxon>
        <taxon>Bacillota</taxon>
        <taxon>Clostridia</taxon>
        <taxon>Lachnospirales</taxon>
        <taxon>Lachnospiraceae</taxon>
        <taxon>Parablautia</taxon>
    </lineage>
</organism>
<proteinExistence type="predicted"/>
<dbReference type="AlphaFoldDB" id="A0A9X5BHD8"/>
<protein>
    <submittedName>
        <fullName evidence="2">Uncharacterized protein</fullName>
    </submittedName>
</protein>
<gene>
    <name evidence="2" type="ORF">D5281_13930</name>
</gene>
<dbReference type="Proteomes" id="UP001154420">
    <property type="component" value="Unassembled WGS sequence"/>
</dbReference>
<accession>A0A9X5BHD8</accession>
<feature type="compositionally biased region" description="Basic and acidic residues" evidence="1">
    <location>
        <begin position="36"/>
        <end position="53"/>
    </location>
</feature>
<feature type="region of interest" description="Disordered" evidence="1">
    <location>
        <begin position="1"/>
        <end position="64"/>
    </location>
</feature>
<comment type="caution">
    <text evidence="2">The sequence shown here is derived from an EMBL/GenBank/DDBJ whole genome shotgun (WGS) entry which is preliminary data.</text>
</comment>
<evidence type="ECO:0000313" key="3">
    <source>
        <dbReference type="Proteomes" id="UP001154420"/>
    </source>
</evidence>
<sequence length="162" mass="17593">MADTWSEAEADEEAEMSDNGGSANFDGDDLSSQESDVERKQKSESREEKKIEEMGEAISEGAITLPEGTLLEEIVIEVRSVSDDINRDSGAGTPGSVYTVVVKEDASGRLAKDSELEVFVPAHASFALLVGGTYVIDIAYTKEEEYPVVQRSEKAEKWRGPA</sequence>
<dbReference type="EMBL" id="QZDT01000022">
    <property type="protein sequence ID" value="NBJ93662.1"/>
    <property type="molecule type" value="Genomic_DNA"/>
</dbReference>
<evidence type="ECO:0000256" key="1">
    <source>
        <dbReference type="SAM" id="MobiDB-lite"/>
    </source>
</evidence>